<proteinExistence type="inferred from homology"/>
<evidence type="ECO:0000256" key="2">
    <source>
        <dbReference type="ARBA" id="ARBA00022475"/>
    </source>
</evidence>
<keyword evidence="2" id="KW-1003">Cell membrane</keyword>
<keyword evidence="5 7" id="KW-0472">Membrane</keyword>
<dbReference type="NCBIfam" id="TIGR03434">
    <property type="entry name" value="ADOP"/>
    <property type="match status" value="1"/>
</dbReference>
<comment type="subcellular location">
    <subcellularLocation>
        <location evidence="1">Cell membrane</location>
        <topology evidence="1">Multi-pass membrane protein</topology>
    </subcellularLocation>
</comment>
<sequence length="831" mass="89790">MTGHVWQDVRYGARQLLLNPGFAAVAVLSLALGIGANTAVFELVNAVRLRSLPVQRPEELAYIDFARGSRRSGWFSTRSARFTYNQWEELRDRQQAFSGIFAWSATRFNLARGGEAHYAEGLFVSSGFFRVLGVQPLLGRSFSADDDRPGCGSPGVVISYSFWQRELAGAPNVLERTVSLDGRPFPILGVTGPDFFGVEVGHRYDVAVPVCADPLFSANGTGRIPGKTAWWLSAMGRLKPGWTVERARAHVQALSPAFMQAVLPPSYRPADAKNFLANKLDVTPGATGVSGLRREYESPLWLLLATTGLVLLIACANLANLLLARASVREREIAIRLAIGASRARLIGQLLVESMLLSLAGTVLGALIAQALSRGLIGFLASPDDPVFVGLTPDFRVLAFTAAVAIGTCLLFGLLPAIRATRIAPASAMRAGGRGLTAGRERFGLRRALVVAQVSLSLVLLVGALLFVRSLQKLMAVDPGFRAEGITSVSLDFRNAHYDKARLPDVHRDLLERLRTTPGVTAAAELLLTPLSGGGWNETTWEDGSTKTTDCYFNRVSPAYFKTMGTPLIGGRDFDDRDTAGSPKVAIVNEAFARAIFGDRNPLGHSFRTKGPAGKPDPIYQVTGLVRNTKYYELREDFMPVAFYPMTQETDEPSSGASYVFRSPQSAAELRSVKATIAQVHPAIDVEFHSLSDRVQESVRRDRLMAMLAGSFGLLAAVLATLGLYGVIAYMVARRRNEIGVRVALGADRGRVVRLVLREALLLLAVGLAIGTGLALWAGRAAGALLFGLKPYDPPTLIMAIVLLAAVALLASYWPALRASRMEPMSALRED</sequence>
<gene>
    <name evidence="10" type="ordered locus">Acid_3786</name>
</gene>
<feature type="domain" description="ABC3 transporter permease C-terminal" evidence="8">
    <location>
        <begin position="711"/>
        <end position="824"/>
    </location>
</feature>
<evidence type="ECO:0000256" key="4">
    <source>
        <dbReference type="ARBA" id="ARBA00022989"/>
    </source>
</evidence>
<dbReference type="InterPro" id="IPR050250">
    <property type="entry name" value="Macrolide_Exporter_MacB"/>
</dbReference>
<feature type="transmembrane region" description="Helical" evidence="7">
    <location>
        <begin position="355"/>
        <end position="377"/>
    </location>
</feature>
<feature type="domain" description="MacB-like periplasmic core" evidence="9">
    <location>
        <begin position="24"/>
        <end position="253"/>
    </location>
</feature>
<dbReference type="HOGENOM" id="CLU_009433_0_0_0"/>
<keyword evidence="3 7" id="KW-0812">Transmembrane</keyword>
<evidence type="ECO:0000259" key="9">
    <source>
        <dbReference type="Pfam" id="PF12704"/>
    </source>
</evidence>
<dbReference type="AlphaFoldDB" id="Q020A9"/>
<protein>
    <recommendedName>
        <fullName evidence="11">Permease</fullName>
    </recommendedName>
</protein>
<evidence type="ECO:0000256" key="6">
    <source>
        <dbReference type="ARBA" id="ARBA00038076"/>
    </source>
</evidence>
<dbReference type="PANTHER" id="PTHR30572">
    <property type="entry name" value="MEMBRANE COMPONENT OF TRANSPORTER-RELATED"/>
    <property type="match status" value="1"/>
</dbReference>
<feature type="transmembrane region" description="Helical" evidence="7">
    <location>
        <begin position="397"/>
        <end position="418"/>
    </location>
</feature>
<accession>Q020A9</accession>
<evidence type="ECO:0000256" key="1">
    <source>
        <dbReference type="ARBA" id="ARBA00004651"/>
    </source>
</evidence>
<dbReference type="InterPro" id="IPR003838">
    <property type="entry name" value="ABC3_permease_C"/>
</dbReference>
<dbReference type="PANTHER" id="PTHR30572:SF4">
    <property type="entry name" value="ABC TRANSPORTER PERMEASE YTRF"/>
    <property type="match status" value="1"/>
</dbReference>
<evidence type="ECO:0000313" key="10">
    <source>
        <dbReference type="EMBL" id="ABJ84756.1"/>
    </source>
</evidence>
<dbReference type="STRING" id="234267.Acid_3786"/>
<feature type="domain" description="MacB-like periplasmic core" evidence="9">
    <location>
        <begin position="454"/>
        <end position="677"/>
    </location>
</feature>
<dbReference type="InterPro" id="IPR025857">
    <property type="entry name" value="MacB_PCD"/>
</dbReference>
<dbReference type="GO" id="GO:0005886">
    <property type="term" value="C:plasma membrane"/>
    <property type="evidence" value="ECO:0007669"/>
    <property type="project" value="UniProtKB-SubCell"/>
</dbReference>
<feature type="transmembrane region" description="Helical" evidence="7">
    <location>
        <begin position="760"/>
        <end position="777"/>
    </location>
</feature>
<feature type="transmembrane region" description="Helical" evidence="7">
    <location>
        <begin position="448"/>
        <end position="468"/>
    </location>
</feature>
<dbReference type="Pfam" id="PF12704">
    <property type="entry name" value="MacB_PCD"/>
    <property type="match status" value="2"/>
</dbReference>
<dbReference type="KEGG" id="sus:Acid_3786"/>
<feature type="transmembrane region" description="Helical" evidence="7">
    <location>
        <begin position="797"/>
        <end position="816"/>
    </location>
</feature>
<evidence type="ECO:0008006" key="11">
    <source>
        <dbReference type="Google" id="ProtNLM"/>
    </source>
</evidence>
<evidence type="ECO:0000256" key="3">
    <source>
        <dbReference type="ARBA" id="ARBA00022692"/>
    </source>
</evidence>
<feature type="transmembrane region" description="Helical" evidence="7">
    <location>
        <begin position="21"/>
        <end position="41"/>
    </location>
</feature>
<feature type="transmembrane region" description="Helical" evidence="7">
    <location>
        <begin position="704"/>
        <end position="732"/>
    </location>
</feature>
<dbReference type="GO" id="GO:0022857">
    <property type="term" value="F:transmembrane transporter activity"/>
    <property type="evidence" value="ECO:0007669"/>
    <property type="project" value="TreeGrafter"/>
</dbReference>
<dbReference type="OrthoDB" id="105192at2"/>
<dbReference type="InterPro" id="IPR017800">
    <property type="entry name" value="ADOP"/>
</dbReference>
<keyword evidence="4 7" id="KW-1133">Transmembrane helix</keyword>
<evidence type="ECO:0000256" key="5">
    <source>
        <dbReference type="ARBA" id="ARBA00023136"/>
    </source>
</evidence>
<dbReference type="EMBL" id="CP000473">
    <property type="protein sequence ID" value="ABJ84756.1"/>
    <property type="molecule type" value="Genomic_DNA"/>
</dbReference>
<evidence type="ECO:0000259" key="8">
    <source>
        <dbReference type="Pfam" id="PF02687"/>
    </source>
</evidence>
<name>Q020A9_SOLUE</name>
<feature type="transmembrane region" description="Helical" evidence="7">
    <location>
        <begin position="300"/>
        <end position="323"/>
    </location>
</feature>
<dbReference type="eggNOG" id="COG0577">
    <property type="taxonomic scope" value="Bacteria"/>
</dbReference>
<reference evidence="10" key="1">
    <citation type="submission" date="2006-10" db="EMBL/GenBank/DDBJ databases">
        <title>Complete sequence of Solibacter usitatus Ellin6076.</title>
        <authorList>
            <consortium name="US DOE Joint Genome Institute"/>
            <person name="Copeland A."/>
            <person name="Lucas S."/>
            <person name="Lapidus A."/>
            <person name="Barry K."/>
            <person name="Detter J.C."/>
            <person name="Glavina del Rio T."/>
            <person name="Hammon N."/>
            <person name="Israni S."/>
            <person name="Dalin E."/>
            <person name="Tice H."/>
            <person name="Pitluck S."/>
            <person name="Thompson L.S."/>
            <person name="Brettin T."/>
            <person name="Bruce D."/>
            <person name="Han C."/>
            <person name="Tapia R."/>
            <person name="Gilna P."/>
            <person name="Schmutz J."/>
            <person name="Larimer F."/>
            <person name="Land M."/>
            <person name="Hauser L."/>
            <person name="Kyrpides N."/>
            <person name="Mikhailova N."/>
            <person name="Janssen P.H."/>
            <person name="Kuske C.R."/>
            <person name="Richardson P."/>
        </authorList>
    </citation>
    <scope>NUCLEOTIDE SEQUENCE</scope>
    <source>
        <strain evidence="10">Ellin6076</strain>
    </source>
</reference>
<feature type="domain" description="ABC3 transporter permease C-terminal" evidence="8">
    <location>
        <begin position="308"/>
        <end position="425"/>
    </location>
</feature>
<comment type="similarity">
    <text evidence="6">Belongs to the ABC-4 integral membrane protein family.</text>
</comment>
<dbReference type="Pfam" id="PF02687">
    <property type="entry name" value="FtsX"/>
    <property type="match status" value="2"/>
</dbReference>
<evidence type="ECO:0000256" key="7">
    <source>
        <dbReference type="SAM" id="Phobius"/>
    </source>
</evidence>
<dbReference type="InParanoid" id="Q020A9"/>
<organism evidence="10">
    <name type="scientific">Solibacter usitatus (strain Ellin6076)</name>
    <dbReference type="NCBI Taxonomy" id="234267"/>
    <lineage>
        <taxon>Bacteria</taxon>
        <taxon>Pseudomonadati</taxon>
        <taxon>Acidobacteriota</taxon>
        <taxon>Terriglobia</taxon>
        <taxon>Bryobacterales</taxon>
        <taxon>Solibacteraceae</taxon>
        <taxon>Candidatus Solibacter</taxon>
    </lineage>
</organism>